<protein>
    <submittedName>
        <fullName evidence="1">Uncharacterized protein</fullName>
    </submittedName>
</protein>
<gene>
    <name evidence="1" type="ORF">B0H16DRAFT_1227687</name>
</gene>
<feature type="non-terminal residue" evidence="1">
    <location>
        <position position="1"/>
    </location>
</feature>
<dbReference type="Proteomes" id="UP001215598">
    <property type="component" value="Unassembled WGS sequence"/>
</dbReference>
<keyword evidence="2" id="KW-1185">Reference proteome</keyword>
<evidence type="ECO:0000313" key="2">
    <source>
        <dbReference type="Proteomes" id="UP001215598"/>
    </source>
</evidence>
<reference evidence="1" key="1">
    <citation type="submission" date="2023-03" db="EMBL/GenBank/DDBJ databases">
        <title>Massive genome expansion in bonnet fungi (Mycena s.s.) driven by repeated elements and novel gene families across ecological guilds.</title>
        <authorList>
            <consortium name="Lawrence Berkeley National Laboratory"/>
            <person name="Harder C.B."/>
            <person name="Miyauchi S."/>
            <person name="Viragh M."/>
            <person name="Kuo A."/>
            <person name="Thoen E."/>
            <person name="Andreopoulos B."/>
            <person name="Lu D."/>
            <person name="Skrede I."/>
            <person name="Drula E."/>
            <person name="Henrissat B."/>
            <person name="Morin E."/>
            <person name="Kohler A."/>
            <person name="Barry K."/>
            <person name="LaButti K."/>
            <person name="Morin E."/>
            <person name="Salamov A."/>
            <person name="Lipzen A."/>
            <person name="Mereny Z."/>
            <person name="Hegedus B."/>
            <person name="Baldrian P."/>
            <person name="Stursova M."/>
            <person name="Weitz H."/>
            <person name="Taylor A."/>
            <person name="Grigoriev I.V."/>
            <person name="Nagy L.G."/>
            <person name="Martin F."/>
            <person name="Kauserud H."/>
        </authorList>
    </citation>
    <scope>NUCLEOTIDE SEQUENCE</scope>
    <source>
        <strain evidence="1">CBHHK182m</strain>
    </source>
</reference>
<name>A0AAD7HJQ8_9AGAR</name>
<accession>A0AAD7HJQ8</accession>
<organism evidence="1 2">
    <name type="scientific">Mycena metata</name>
    <dbReference type="NCBI Taxonomy" id="1033252"/>
    <lineage>
        <taxon>Eukaryota</taxon>
        <taxon>Fungi</taxon>
        <taxon>Dikarya</taxon>
        <taxon>Basidiomycota</taxon>
        <taxon>Agaricomycotina</taxon>
        <taxon>Agaricomycetes</taxon>
        <taxon>Agaricomycetidae</taxon>
        <taxon>Agaricales</taxon>
        <taxon>Marasmiineae</taxon>
        <taxon>Mycenaceae</taxon>
        <taxon>Mycena</taxon>
    </lineage>
</organism>
<sequence length="66" mass="7903">LADGLNMHRNTLRNYLKKYNVYQRFTGLSDHDLDILTRQFKRDRPKAGLRYLIGFLKTHGIKVQKR</sequence>
<dbReference type="AlphaFoldDB" id="A0AAD7HJQ8"/>
<evidence type="ECO:0000313" key="1">
    <source>
        <dbReference type="EMBL" id="KAJ7722311.1"/>
    </source>
</evidence>
<proteinExistence type="predicted"/>
<feature type="non-terminal residue" evidence="1">
    <location>
        <position position="66"/>
    </location>
</feature>
<dbReference type="EMBL" id="JARKIB010000221">
    <property type="protein sequence ID" value="KAJ7722311.1"/>
    <property type="molecule type" value="Genomic_DNA"/>
</dbReference>
<comment type="caution">
    <text evidence="1">The sequence shown here is derived from an EMBL/GenBank/DDBJ whole genome shotgun (WGS) entry which is preliminary data.</text>
</comment>